<dbReference type="GO" id="GO:0006886">
    <property type="term" value="P:intracellular protein transport"/>
    <property type="evidence" value="ECO:0007669"/>
    <property type="project" value="TreeGrafter"/>
</dbReference>
<sequence>MATYRARLKEFEDCLETEKIDVKHLRSLCFQGIPDGRGLRAKCWKILLNYLPPLTTDWPDFLKKQRGVYQQLLEELIITPGKQGSGNSREDVTFADHPLNPNPDSQWSQYFKDNDVLLQIDKDVRRLCPDISFFQQATDHPCERLVNAESGIETLRKRVEHTILKAANVGKNRLGITVTNVRCSTRRKVAVEEYETLPEGQEAHWEVVERVLFLYAKLNPGQGYVQGMNEIIGPLYYVFASDPNKDWQEHAEADTFFCFTNLMSEIRDNFIKMLDDSASGIGSSMQNVLTLLKKHDQQLWRCLEDRGVRPQFYLFRWLTLLLSQEFKMPDVIRVWDSLFADRRRFDFLYCVCCAMIICIRTRILEGDFSDTMRTLQNYPDGDIHVVLRKAVEICPS</sequence>
<evidence type="ECO:0000256" key="5">
    <source>
        <dbReference type="ARBA" id="ARBA00023136"/>
    </source>
</evidence>
<dbReference type="Pfam" id="PF00566">
    <property type="entry name" value="RabGAP-TBC"/>
    <property type="match status" value="1"/>
</dbReference>
<comment type="function">
    <text evidence="6">Acts as a GTPase-activating protein for RAB35. Together with RAB35 may be involved in regulation of insulin-induced glucose transporter SLC2A4/GLUT4 translocation to the plasma membrane in adipocytes.</text>
</comment>
<dbReference type="GeneID" id="109461979"/>
<dbReference type="Gene3D" id="1.10.10.750">
    <property type="entry name" value="Ypt/Rab-GAP domain of gyp1p, domain 1"/>
    <property type="match status" value="1"/>
</dbReference>
<reference evidence="11" key="1">
    <citation type="submission" date="2025-08" db="UniProtKB">
        <authorList>
            <consortium name="RefSeq"/>
        </authorList>
    </citation>
    <scope>IDENTIFICATION</scope>
    <source>
        <tissue evidence="11">Gonad</tissue>
    </source>
</reference>
<dbReference type="SMART" id="SM00164">
    <property type="entry name" value="TBC"/>
    <property type="match status" value="1"/>
</dbReference>
<evidence type="ECO:0000256" key="2">
    <source>
        <dbReference type="ARBA" id="ARBA00004496"/>
    </source>
</evidence>
<keyword evidence="5" id="KW-0472">Membrane</keyword>
<dbReference type="Gene3D" id="1.10.8.270">
    <property type="entry name" value="putative rabgap domain of human tbc1 domain family member 14 like domains"/>
    <property type="match status" value="1"/>
</dbReference>
<protein>
    <recommendedName>
        <fullName evidence="8">TBC1 domain family member 13</fullName>
    </recommendedName>
</protein>
<dbReference type="AlphaFoldDB" id="A0A6P4Y5P0"/>
<dbReference type="GO" id="GO:0016020">
    <property type="term" value="C:membrane"/>
    <property type="evidence" value="ECO:0007669"/>
    <property type="project" value="UniProtKB-SubCell"/>
</dbReference>
<dbReference type="SUPFAM" id="SSF47923">
    <property type="entry name" value="Ypt/Rab-GAP domain of gyp1p"/>
    <property type="match status" value="2"/>
</dbReference>
<evidence type="ECO:0000313" key="11">
    <source>
        <dbReference type="RefSeq" id="XP_019614017.1"/>
    </source>
</evidence>
<dbReference type="GO" id="GO:0005737">
    <property type="term" value="C:cytoplasm"/>
    <property type="evidence" value="ECO:0007669"/>
    <property type="project" value="UniProtKB-SubCell"/>
</dbReference>
<dbReference type="PANTHER" id="PTHR22957:SF27">
    <property type="entry name" value="TBC1 DOMAIN FAMILY MEMBER 13"/>
    <property type="match status" value="1"/>
</dbReference>
<dbReference type="Proteomes" id="UP000515135">
    <property type="component" value="Unplaced"/>
</dbReference>
<gene>
    <name evidence="11" type="primary">LOC109461979</name>
</gene>
<keyword evidence="10" id="KW-1185">Reference proteome</keyword>
<accession>A0A6P4Y5P0</accession>
<keyword evidence="3" id="KW-0343">GTPase activation</keyword>
<name>A0A6P4Y5P0_BRABE</name>
<dbReference type="InterPro" id="IPR035969">
    <property type="entry name" value="Rab-GAP_TBC_sf"/>
</dbReference>
<dbReference type="FunFam" id="1.10.8.270:FF:000019">
    <property type="entry name" value="TBC1 domain family member 13"/>
    <property type="match status" value="1"/>
</dbReference>
<dbReference type="InterPro" id="IPR000195">
    <property type="entry name" value="Rab-GAP-TBC_dom"/>
</dbReference>
<dbReference type="OrthoDB" id="10263206at2759"/>
<dbReference type="Gene3D" id="1.10.472.80">
    <property type="entry name" value="Ypt/Rab-GAP domain of gyp1p, domain 3"/>
    <property type="match status" value="1"/>
</dbReference>
<evidence type="ECO:0000256" key="8">
    <source>
        <dbReference type="ARBA" id="ARBA00067477"/>
    </source>
</evidence>
<evidence type="ECO:0000256" key="6">
    <source>
        <dbReference type="ARBA" id="ARBA00059763"/>
    </source>
</evidence>
<comment type="subunit">
    <text evidence="7">Interacts with RAB1A and RAB10; in a GTP-dependent manner.</text>
</comment>
<dbReference type="FunFam" id="1.10.472.80:FF:000009">
    <property type="entry name" value="TBC1 domain family member 13"/>
    <property type="match status" value="1"/>
</dbReference>
<dbReference type="KEGG" id="bbel:109461979"/>
<dbReference type="GO" id="GO:0005096">
    <property type="term" value="F:GTPase activator activity"/>
    <property type="evidence" value="ECO:0007669"/>
    <property type="project" value="UniProtKB-KW"/>
</dbReference>
<keyword evidence="4" id="KW-0963">Cytoplasm</keyword>
<dbReference type="PROSITE" id="PS50086">
    <property type="entry name" value="TBC_RABGAP"/>
    <property type="match status" value="1"/>
</dbReference>
<evidence type="ECO:0000256" key="4">
    <source>
        <dbReference type="ARBA" id="ARBA00022490"/>
    </source>
</evidence>
<proteinExistence type="predicted"/>
<evidence type="ECO:0000256" key="7">
    <source>
        <dbReference type="ARBA" id="ARBA00064536"/>
    </source>
</evidence>
<evidence type="ECO:0000256" key="3">
    <source>
        <dbReference type="ARBA" id="ARBA00022468"/>
    </source>
</evidence>
<evidence type="ECO:0000259" key="9">
    <source>
        <dbReference type="PROSITE" id="PS50086"/>
    </source>
</evidence>
<dbReference type="RefSeq" id="XP_019614017.1">
    <property type="nucleotide sequence ID" value="XM_019758458.1"/>
</dbReference>
<dbReference type="PANTHER" id="PTHR22957">
    <property type="entry name" value="TBC1 DOMAIN FAMILY MEMBER GTPASE-ACTIVATING PROTEIN"/>
    <property type="match status" value="1"/>
</dbReference>
<organism evidence="10 11">
    <name type="scientific">Branchiostoma belcheri</name>
    <name type="common">Amphioxus</name>
    <dbReference type="NCBI Taxonomy" id="7741"/>
    <lineage>
        <taxon>Eukaryota</taxon>
        <taxon>Metazoa</taxon>
        <taxon>Chordata</taxon>
        <taxon>Cephalochordata</taxon>
        <taxon>Leptocardii</taxon>
        <taxon>Amphioxiformes</taxon>
        <taxon>Branchiostomatidae</taxon>
        <taxon>Branchiostoma</taxon>
    </lineage>
</organism>
<comment type="subcellular location">
    <subcellularLocation>
        <location evidence="2">Cytoplasm</location>
    </subcellularLocation>
    <subcellularLocation>
        <location evidence="1">Membrane</location>
    </subcellularLocation>
</comment>
<evidence type="ECO:0000313" key="10">
    <source>
        <dbReference type="Proteomes" id="UP000515135"/>
    </source>
</evidence>
<evidence type="ECO:0000256" key="1">
    <source>
        <dbReference type="ARBA" id="ARBA00004370"/>
    </source>
</evidence>
<feature type="domain" description="Rab-GAP TBC" evidence="9">
    <location>
        <begin position="34"/>
        <end position="342"/>
    </location>
</feature>